<protein>
    <submittedName>
        <fullName evidence="3">Hydantoinase/oxoprolinase</fullName>
    </submittedName>
</protein>
<dbReference type="RefSeq" id="WP_062253330.1">
    <property type="nucleotide sequence ID" value="NZ_CP014229.1"/>
</dbReference>
<dbReference type="PANTHER" id="PTHR11365:SF2">
    <property type="entry name" value="5-OXOPROLINASE"/>
    <property type="match status" value="1"/>
</dbReference>
<keyword evidence="4" id="KW-1185">Reference proteome</keyword>
<dbReference type="InterPro" id="IPR045079">
    <property type="entry name" value="Oxoprolinase-like"/>
</dbReference>
<proteinExistence type="predicted"/>
<sequence length="574" mass="58235">MKASTVLGIDAGGTHTDAVLITGHGADLRLAASAKVKTRHDDLPASVREVLAALAGEPGSDGAAALAAVERVTLGTTLAVNALVQGRAGTVGLALSAGPGLNPARFALGEHVCVAPGGLDHRGVEVSPLQTDGLARQAAAWRDAGVAAVACVGKFSPRNPAHERVMGAAVAKASGLPVTLGHRLSGRLNFPRRVATAYYNAAVQRLHNAFLDAVEAALADAGIHAATRLLKADGGAVPVSLSRREPVQSILSGPAASVMGVMALCPEAGRGCSLLLDMGGTTTDMALFADGSPVIDRDGMLLQGRRTLVRALASTSIGVGGDSLLTVEGTGAATRVRTGPLREGPAMAFGGVRPTLLDALNALDGNSASGDRGNVAASRDGVAALAVLCGLEPRVLAQKAVDDALARVTRAAHELIDAVNARPIYTLAALKAAREARPDRIWLVGGPADCIRERLAAAFGLPVASPPHAAVANAVGAALTLPTAGLEIYADTGRGLLRAPALDLEERINKGFTLDAAERRAGELLEAHLAAEGVPDAAVEVLEADLFATLDDSGYGSKDIRVACQVVPGIAGRL</sequence>
<dbReference type="STRING" id="44742.AXF13_11250"/>
<evidence type="ECO:0000313" key="3">
    <source>
        <dbReference type="EMBL" id="AMD90648.1"/>
    </source>
</evidence>
<name>A0A109W4M4_9BACT</name>
<dbReference type="InterPro" id="IPR043129">
    <property type="entry name" value="ATPase_NBD"/>
</dbReference>
<dbReference type="GO" id="GO:0006749">
    <property type="term" value="P:glutathione metabolic process"/>
    <property type="evidence" value="ECO:0007669"/>
    <property type="project" value="TreeGrafter"/>
</dbReference>
<reference evidence="4" key="1">
    <citation type="submission" date="2016-02" db="EMBL/GenBank/DDBJ databases">
        <authorList>
            <person name="Holder M.E."/>
            <person name="Ajami N.J."/>
            <person name="Petrosino J.F."/>
        </authorList>
    </citation>
    <scope>NUCLEOTIDE SEQUENCE [LARGE SCALE GENOMIC DNA]</scope>
    <source>
        <strain evidence="4">CCUG 45958</strain>
    </source>
</reference>
<dbReference type="KEGG" id="dfi:AXF13_11250"/>
<dbReference type="Pfam" id="PF05378">
    <property type="entry name" value="Hydant_A_N"/>
    <property type="match status" value="1"/>
</dbReference>
<accession>A0A109W4M4</accession>
<dbReference type="PANTHER" id="PTHR11365">
    <property type="entry name" value="5-OXOPROLINASE RELATED"/>
    <property type="match status" value="1"/>
</dbReference>
<dbReference type="SUPFAM" id="SSF53067">
    <property type="entry name" value="Actin-like ATPase domain"/>
    <property type="match status" value="1"/>
</dbReference>
<evidence type="ECO:0000259" key="2">
    <source>
        <dbReference type="Pfam" id="PF05378"/>
    </source>
</evidence>
<dbReference type="GO" id="GO:0005829">
    <property type="term" value="C:cytosol"/>
    <property type="evidence" value="ECO:0007669"/>
    <property type="project" value="TreeGrafter"/>
</dbReference>
<feature type="domain" description="Hydantoinase/oxoprolinase N-terminal" evidence="2">
    <location>
        <begin position="7"/>
        <end position="169"/>
    </location>
</feature>
<dbReference type="EMBL" id="CP014229">
    <property type="protein sequence ID" value="AMD90648.1"/>
    <property type="molecule type" value="Genomic_DNA"/>
</dbReference>
<dbReference type="Pfam" id="PF01968">
    <property type="entry name" value="Hydantoinase_A"/>
    <property type="match status" value="1"/>
</dbReference>
<organism evidence="3 4">
    <name type="scientific">Desulfovibrio fairfieldensis</name>
    <dbReference type="NCBI Taxonomy" id="44742"/>
    <lineage>
        <taxon>Bacteria</taxon>
        <taxon>Pseudomonadati</taxon>
        <taxon>Thermodesulfobacteriota</taxon>
        <taxon>Desulfovibrionia</taxon>
        <taxon>Desulfovibrionales</taxon>
        <taxon>Desulfovibrionaceae</taxon>
        <taxon>Desulfovibrio</taxon>
    </lineage>
</organism>
<gene>
    <name evidence="3" type="ORF">AXF13_11250</name>
</gene>
<dbReference type="GO" id="GO:0017168">
    <property type="term" value="F:5-oxoprolinase (ATP-hydrolyzing) activity"/>
    <property type="evidence" value="ECO:0007669"/>
    <property type="project" value="TreeGrafter"/>
</dbReference>
<dbReference type="InterPro" id="IPR008040">
    <property type="entry name" value="Hydant_A_N"/>
</dbReference>
<dbReference type="Proteomes" id="UP000069241">
    <property type="component" value="Chromosome"/>
</dbReference>
<dbReference type="AlphaFoldDB" id="A0A109W4M4"/>
<feature type="domain" description="Hydantoinase A/oxoprolinase" evidence="1">
    <location>
        <begin position="193"/>
        <end position="480"/>
    </location>
</feature>
<dbReference type="InterPro" id="IPR002821">
    <property type="entry name" value="Hydantoinase_A"/>
</dbReference>
<evidence type="ECO:0000259" key="1">
    <source>
        <dbReference type="Pfam" id="PF01968"/>
    </source>
</evidence>
<evidence type="ECO:0000313" key="4">
    <source>
        <dbReference type="Proteomes" id="UP000069241"/>
    </source>
</evidence>